<evidence type="ECO:0000256" key="3">
    <source>
        <dbReference type="ARBA" id="ARBA00022801"/>
    </source>
</evidence>
<evidence type="ECO:0000256" key="6">
    <source>
        <dbReference type="SAM" id="Phobius"/>
    </source>
</evidence>
<dbReference type="Proteomes" id="UP000287872">
    <property type="component" value="Unassembled WGS sequence"/>
</dbReference>
<organism evidence="8 9">
    <name type="scientific">Clostridium tagluense</name>
    <dbReference type="NCBI Taxonomy" id="360422"/>
    <lineage>
        <taxon>Bacteria</taxon>
        <taxon>Bacillati</taxon>
        <taxon>Bacillota</taxon>
        <taxon>Clostridia</taxon>
        <taxon>Eubacteriales</taxon>
        <taxon>Clostridiaceae</taxon>
        <taxon>Clostridium</taxon>
    </lineage>
</organism>
<dbReference type="Pfam" id="PF03572">
    <property type="entry name" value="Peptidase_S41"/>
    <property type="match status" value="1"/>
</dbReference>
<evidence type="ECO:0000256" key="2">
    <source>
        <dbReference type="ARBA" id="ARBA00022670"/>
    </source>
</evidence>
<dbReference type="SMART" id="SM00245">
    <property type="entry name" value="TSPc"/>
    <property type="match status" value="1"/>
</dbReference>
<keyword evidence="6" id="KW-0472">Membrane</keyword>
<dbReference type="Pfam" id="PF13180">
    <property type="entry name" value="PDZ_2"/>
    <property type="match status" value="1"/>
</dbReference>
<keyword evidence="2 5" id="KW-0645">Protease</keyword>
<evidence type="ECO:0000313" key="8">
    <source>
        <dbReference type="EMBL" id="GCD12516.1"/>
    </source>
</evidence>
<dbReference type="InterPro" id="IPR036034">
    <property type="entry name" value="PDZ_sf"/>
</dbReference>
<sequence length="426" mass="47096">MGDENRPGQYKTVEYNDVTHKTKKTKWVIWIIVIVLVTNAITLLVSTQISLRTPNGKVIIGRDAYDQVVKFQKLFLVRNKLYKYYDGKISDEVLVEGAIKGMTNSLEDPYTVFMNKKEYAEFNATTVGVYTGLGLQVGVKENNIVVIAPFDPSPAKSAGILPGDVIEKVNGTAVTGKELEKAVTMMKGKENEAVKLTLSRKDKGSFEVSVKRAKIDMVTVKGEMLDKNIGYIQLTMFDENTAKNFNKKLMELKGKGMKSLVLDLRGNPGGLLNQCVDLTSNFVPEGKVLVYTIDKNKEKTEYKSKGGLAVGMPLTVLTDEGSASASEIFAGAIRDYKVGTLVGEKTFGKGIVQTMFSRDVDGFDDGTALKVTISKYYTPNGENIHHIGIKPEVEVVYPKALKEKAYDRTLDPQFKKALEIAKDKIK</sequence>
<dbReference type="InterPro" id="IPR004447">
    <property type="entry name" value="Peptidase_S41A"/>
</dbReference>
<dbReference type="SMART" id="SM00228">
    <property type="entry name" value="PDZ"/>
    <property type="match status" value="1"/>
</dbReference>
<dbReference type="CDD" id="cd07560">
    <property type="entry name" value="Peptidase_S41_CPP"/>
    <property type="match status" value="1"/>
</dbReference>
<dbReference type="Gene3D" id="3.90.226.10">
    <property type="entry name" value="2-enoyl-CoA Hydratase, Chain A, domain 1"/>
    <property type="match status" value="1"/>
</dbReference>
<dbReference type="GO" id="GO:0008236">
    <property type="term" value="F:serine-type peptidase activity"/>
    <property type="evidence" value="ECO:0007669"/>
    <property type="project" value="UniProtKB-KW"/>
</dbReference>
<dbReference type="CDD" id="cd06782">
    <property type="entry name" value="cpPDZ_CPP-like"/>
    <property type="match status" value="1"/>
</dbReference>
<dbReference type="AlphaFoldDB" id="A0A401USN6"/>
<feature type="domain" description="PDZ" evidence="7">
    <location>
        <begin position="111"/>
        <end position="187"/>
    </location>
</feature>
<accession>A0A401USN6</accession>
<keyword evidence="6" id="KW-0812">Transmembrane</keyword>
<gene>
    <name evidence="8" type="ORF">Ctaglu_41390</name>
</gene>
<evidence type="ECO:0000259" key="7">
    <source>
        <dbReference type="PROSITE" id="PS50106"/>
    </source>
</evidence>
<proteinExistence type="inferred from homology"/>
<evidence type="ECO:0000256" key="5">
    <source>
        <dbReference type="RuleBase" id="RU004404"/>
    </source>
</evidence>
<keyword evidence="6" id="KW-1133">Transmembrane helix</keyword>
<dbReference type="Pfam" id="PF22694">
    <property type="entry name" value="CtpB_N-like"/>
    <property type="match status" value="1"/>
</dbReference>
<keyword evidence="4 5" id="KW-0720">Serine protease</keyword>
<dbReference type="PANTHER" id="PTHR32060">
    <property type="entry name" value="TAIL-SPECIFIC PROTEASE"/>
    <property type="match status" value="1"/>
</dbReference>
<dbReference type="EMBL" id="BHYK01000035">
    <property type="protein sequence ID" value="GCD12516.1"/>
    <property type="molecule type" value="Genomic_DNA"/>
</dbReference>
<dbReference type="GO" id="GO:0007165">
    <property type="term" value="P:signal transduction"/>
    <property type="evidence" value="ECO:0007669"/>
    <property type="project" value="TreeGrafter"/>
</dbReference>
<dbReference type="RefSeq" id="WP_125005276.1">
    <property type="nucleotide sequence ID" value="NZ_BHYK01000035.1"/>
</dbReference>
<comment type="similarity">
    <text evidence="1 5">Belongs to the peptidase S41A family.</text>
</comment>
<dbReference type="GO" id="GO:0004175">
    <property type="term" value="F:endopeptidase activity"/>
    <property type="evidence" value="ECO:0007669"/>
    <property type="project" value="TreeGrafter"/>
</dbReference>
<comment type="caution">
    <text evidence="8">The sequence shown here is derived from an EMBL/GenBank/DDBJ whole genome shotgun (WGS) entry which is preliminary data.</text>
</comment>
<dbReference type="GO" id="GO:0030288">
    <property type="term" value="C:outer membrane-bounded periplasmic space"/>
    <property type="evidence" value="ECO:0007669"/>
    <property type="project" value="TreeGrafter"/>
</dbReference>
<keyword evidence="9" id="KW-1185">Reference proteome</keyword>
<dbReference type="Gene3D" id="2.30.42.10">
    <property type="match status" value="1"/>
</dbReference>
<dbReference type="Gene3D" id="3.30.750.44">
    <property type="match status" value="1"/>
</dbReference>
<dbReference type="GO" id="GO:0006508">
    <property type="term" value="P:proteolysis"/>
    <property type="evidence" value="ECO:0007669"/>
    <property type="project" value="UniProtKB-KW"/>
</dbReference>
<keyword evidence="3 5" id="KW-0378">Hydrolase</keyword>
<protein>
    <submittedName>
        <fullName evidence="8">Peptidase S41</fullName>
    </submittedName>
</protein>
<dbReference type="InterPro" id="IPR055210">
    <property type="entry name" value="CtpA/B_N"/>
</dbReference>
<evidence type="ECO:0000313" key="9">
    <source>
        <dbReference type="Proteomes" id="UP000287872"/>
    </source>
</evidence>
<dbReference type="InterPro" id="IPR005151">
    <property type="entry name" value="Tail-specific_protease"/>
</dbReference>
<dbReference type="NCBIfam" id="TIGR00225">
    <property type="entry name" value="prc"/>
    <property type="match status" value="1"/>
</dbReference>
<evidence type="ECO:0000256" key="1">
    <source>
        <dbReference type="ARBA" id="ARBA00009179"/>
    </source>
</evidence>
<feature type="transmembrane region" description="Helical" evidence="6">
    <location>
        <begin position="27"/>
        <end position="45"/>
    </location>
</feature>
<name>A0A401USN6_9CLOT</name>
<dbReference type="PANTHER" id="PTHR32060:SF30">
    <property type="entry name" value="CARBOXY-TERMINAL PROCESSING PROTEASE CTPA"/>
    <property type="match status" value="1"/>
</dbReference>
<dbReference type="FunFam" id="2.30.42.10:FF:000063">
    <property type="entry name" value="Peptidase, S41 family"/>
    <property type="match status" value="1"/>
</dbReference>
<dbReference type="SUPFAM" id="SSF52096">
    <property type="entry name" value="ClpP/crotonase"/>
    <property type="match status" value="1"/>
</dbReference>
<dbReference type="InterPro" id="IPR001478">
    <property type="entry name" value="PDZ"/>
</dbReference>
<evidence type="ECO:0000256" key="4">
    <source>
        <dbReference type="ARBA" id="ARBA00022825"/>
    </source>
</evidence>
<reference evidence="8 9" key="1">
    <citation type="submission" date="2018-11" db="EMBL/GenBank/DDBJ databases">
        <title>Genome sequencing and assembly of Clostridium tagluense strain A121.</title>
        <authorList>
            <person name="Murakami T."/>
            <person name="Segawa T."/>
            <person name="Shcherbakova V.A."/>
            <person name="Mori H."/>
            <person name="Yoshimura Y."/>
        </authorList>
    </citation>
    <scope>NUCLEOTIDE SEQUENCE [LARGE SCALE GENOMIC DNA]</scope>
    <source>
        <strain evidence="8 9">A121</strain>
    </source>
</reference>
<dbReference type="InterPro" id="IPR029045">
    <property type="entry name" value="ClpP/crotonase-like_dom_sf"/>
</dbReference>
<dbReference type="OrthoDB" id="9812068at2"/>
<dbReference type="PROSITE" id="PS50106">
    <property type="entry name" value="PDZ"/>
    <property type="match status" value="1"/>
</dbReference>
<dbReference type="SUPFAM" id="SSF50156">
    <property type="entry name" value="PDZ domain-like"/>
    <property type="match status" value="1"/>
</dbReference>